<sequence length="313" mass="33190">MNYIGVDLGGTNIVVGLVDEEGKMIKSISRPTVKERGVEPIFDDIFDMCNELITEFDLNKTNLNGIGIGIPGTIDDKNGVIVYSNNIRIDNFNVREYAKGKIDFEIRMANDADCAALGEVAAGSAKGCSDAIVVTLGTGVGGGIIIDGKIFAGFYPGGAEVGHQIIEVNGRQCSCGNKGCFEAYSSATALILAAKNKAEENKDSLLYKLVEGDMEKMNAKVPFDADQAGDKAGHEVIEEYLDYLAVGVANLINIFKPEAILLGGGICKQGENLTTPLKARIKDLAYAGDLRTEIKIASLGNDAGLIGAAMLNR</sequence>
<dbReference type="Proteomes" id="UP000321089">
    <property type="component" value="Unassembled WGS sequence"/>
</dbReference>
<evidence type="ECO:0000313" key="2">
    <source>
        <dbReference type="EMBL" id="GEQ21494.1"/>
    </source>
</evidence>
<dbReference type="SUPFAM" id="SSF53067">
    <property type="entry name" value="Actin-like ATPase domain"/>
    <property type="match status" value="1"/>
</dbReference>
<reference evidence="2 5" key="2">
    <citation type="submission" date="2019-07" db="EMBL/GenBank/DDBJ databases">
        <title>Whole genome shotgun sequence of Clostridium butyricum NBRC 3858.</title>
        <authorList>
            <person name="Hosoyama A."/>
            <person name="Uohara A."/>
            <person name="Ohji S."/>
            <person name="Ichikawa N."/>
        </authorList>
    </citation>
    <scope>NUCLEOTIDE SEQUENCE [LARGE SCALE GENOMIC DNA]</scope>
    <source>
        <strain evidence="2 5">NBRC 3858</strain>
    </source>
</reference>
<protein>
    <submittedName>
        <fullName evidence="3">Glucokinase</fullName>
    </submittedName>
</protein>
<dbReference type="RefSeq" id="WP_002579262.1">
    <property type="nucleotide sequence ID" value="NZ_BKBB01000007.1"/>
</dbReference>
<proteinExistence type="inferred from homology"/>
<comment type="caution">
    <text evidence="3">The sequence shown here is derived from an EMBL/GenBank/DDBJ whole genome shotgun (WGS) entry which is preliminary data.</text>
</comment>
<dbReference type="InterPro" id="IPR043129">
    <property type="entry name" value="ATPase_NBD"/>
</dbReference>
<dbReference type="InterPro" id="IPR000600">
    <property type="entry name" value="ROK"/>
</dbReference>
<accession>A0A2S7FAM4</accession>
<evidence type="ECO:0000313" key="5">
    <source>
        <dbReference type="Proteomes" id="UP000321089"/>
    </source>
</evidence>
<dbReference type="PANTHER" id="PTHR18964:SF149">
    <property type="entry name" value="BIFUNCTIONAL UDP-N-ACETYLGLUCOSAMINE 2-EPIMERASE_N-ACETYLMANNOSAMINE KINASE"/>
    <property type="match status" value="1"/>
</dbReference>
<organism evidence="3 4">
    <name type="scientific">Clostridium butyricum</name>
    <dbReference type="NCBI Taxonomy" id="1492"/>
    <lineage>
        <taxon>Bacteria</taxon>
        <taxon>Bacillati</taxon>
        <taxon>Bacillota</taxon>
        <taxon>Clostridia</taxon>
        <taxon>Eubacteriales</taxon>
        <taxon>Clostridiaceae</taxon>
        <taxon>Clostridium</taxon>
    </lineage>
</organism>
<dbReference type="OrthoDB" id="9810372at2"/>
<dbReference type="KEGG" id="cbut:ATN24_14700"/>
<dbReference type="GO" id="GO:0016301">
    <property type="term" value="F:kinase activity"/>
    <property type="evidence" value="ECO:0007669"/>
    <property type="project" value="UniProtKB-KW"/>
</dbReference>
<dbReference type="PANTHER" id="PTHR18964">
    <property type="entry name" value="ROK (REPRESSOR, ORF, KINASE) FAMILY"/>
    <property type="match status" value="1"/>
</dbReference>
<dbReference type="Gene3D" id="3.30.420.40">
    <property type="match status" value="2"/>
</dbReference>
<keyword evidence="3" id="KW-0418">Kinase</keyword>
<dbReference type="EMBL" id="BKBC01000024">
    <property type="protein sequence ID" value="GEQ21494.1"/>
    <property type="molecule type" value="Genomic_DNA"/>
</dbReference>
<dbReference type="Pfam" id="PF00480">
    <property type="entry name" value="ROK"/>
    <property type="match status" value="1"/>
</dbReference>
<dbReference type="Proteomes" id="UP000238081">
    <property type="component" value="Unassembled WGS sequence"/>
</dbReference>
<dbReference type="InterPro" id="IPR049874">
    <property type="entry name" value="ROK_cs"/>
</dbReference>
<gene>
    <name evidence="3" type="ORF">AWN73_13425</name>
    <name evidence="2" type="ORF">CBU02nite_20000</name>
</gene>
<dbReference type="AlphaFoldDB" id="A0A2S7FAM4"/>
<evidence type="ECO:0000313" key="4">
    <source>
        <dbReference type="Proteomes" id="UP000238081"/>
    </source>
</evidence>
<comment type="similarity">
    <text evidence="1">Belongs to the ROK (NagC/XylR) family.</text>
</comment>
<evidence type="ECO:0000313" key="3">
    <source>
        <dbReference type="EMBL" id="PPV14871.1"/>
    </source>
</evidence>
<evidence type="ECO:0000256" key="1">
    <source>
        <dbReference type="ARBA" id="ARBA00006479"/>
    </source>
</evidence>
<keyword evidence="3" id="KW-0808">Transferase</keyword>
<reference evidence="3 4" key="1">
    <citation type="submission" date="2016-01" db="EMBL/GenBank/DDBJ databases">
        <title>Characterization of the Clostridium difficile lineages that are prevalent in Hong Kong and China.</title>
        <authorList>
            <person name="Kwok J.S.-L."/>
            <person name="Lam W.-Y."/>
            <person name="Ip M."/>
            <person name="Chan T.-F."/>
            <person name="Hawkey P.M."/>
            <person name="Tsui S.K.-W."/>
        </authorList>
    </citation>
    <scope>NUCLEOTIDE SEQUENCE [LARGE SCALE GENOMIC DNA]</scope>
    <source>
        <strain evidence="3 4">300064</strain>
    </source>
</reference>
<dbReference type="PROSITE" id="PS01125">
    <property type="entry name" value="ROK"/>
    <property type="match status" value="1"/>
</dbReference>
<name>A0A2S7FAM4_CLOBU</name>
<dbReference type="EMBL" id="LRDH01000105">
    <property type="protein sequence ID" value="PPV14871.1"/>
    <property type="molecule type" value="Genomic_DNA"/>
</dbReference>